<protein>
    <recommendedName>
        <fullName evidence="4">Golgi apparatus membrane protein TVP38</fullName>
    </recommendedName>
    <alternativeName>
        <fullName evidence="5">Golgi apparatus membrane protein tvp38</fullName>
    </alternativeName>
</protein>
<dbReference type="AlphaFoldDB" id="A0A5M3MIN0"/>
<evidence type="ECO:0000256" key="3">
    <source>
        <dbReference type="ARBA" id="ARBA00008640"/>
    </source>
</evidence>
<dbReference type="Pfam" id="PF09335">
    <property type="entry name" value="VTT_dom"/>
    <property type="match status" value="1"/>
</dbReference>
<feature type="transmembrane region" description="Helical" evidence="11">
    <location>
        <begin position="161"/>
        <end position="182"/>
    </location>
</feature>
<sequence length="439" mass="48550">MSPYVKRQAFRLLIGYRWTSSGSRSFATTADTLRLRWIATPWFSSMRPSTHIVGRGSFCYKEASLIVYPSMSETSYHPPRRSSVIVGSLSPDPLYVSVSLDELGLPTVNGGASASRTTLGEGMAISRGCTPPPNKEEQKALRSNLGIDWYAMRHPESWRDVVPIPLVILAFVATTLIITDVFKDQILDALKPASHWLLTTPGAWAIPIGAMIVVSFPPLFGHELVALFSGMIWGAWIGFGIVCAGTFLGEMAVFMAFKYLFRSYGQRVQRNSIPFDAFCRVVNKGGFSVLLATRLSAVPSHFSTVVFATCETRLWKFAIAMALSLPKQITTVLIGYDLATSANGQKSTISNIISYVSLALMVIITLGIMWYLRKKLAQELQAIVYERRKKRQADELKNNYLVQPYDHDRNGSSSSDNGGHARQDSTAHLLSTAETLDMV</sequence>
<accession>A0A5M3MIN0</accession>
<evidence type="ECO:0000256" key="6">
    <source>
        <dbReference type="ARBA" id="ARBA00022692"/>
    </source>
</evidence>
<comment type="similarity">
    <text evidence="3">Belongs to the TVP38/TMEM64 family.</text>
</comment>
<comment type="subcellular location">
    <subcellularLocation>
        <location evidence="2">Golgi apparatus membrane</location>
        <topology evidence="2">Multi-pass membrane protein</topology>
    </subcellularLocation>
</comment>
<evidence type="ECO:0000256" key="9">
    <source>
        <dbReference type="ARBA" id="ARBA00023136"/>
    </source>
</evidence>
<dbReference type="OrthoDB" id="166803at2759"/>
<dbReference type="PANTHER" id="PTHR47549">
    <property type="entry name" value="GOLGI APPARATUS MEMBRANE PROTEIN TVP38-RELATED"/>
    <property type="match status" value="1"/>
</dbReference>
<evidence type="ECO:0000256" key="11">
    <source>
        <dbReference type="SAM" id="Phobius"/>
    </source>
</evidence>
<name>A0A5M3MIN0_CONPW</name>
<proteinExistence type="inferred from homology"/>
<dbReference type="GeneID" id="19210568"/>
<evidence type="ECO:0000256" key="1">
    <source>
        <dbReference type="ARBA" id="ARBA00002978"/>
    </source>
</evidence>
<feature type="transmembrane region" description="Helical" evidence="11">
    <location>
        <begin position="352"/>
        <end position="372"/>
    </location>
</feature>
<dbReference type="RefSeq" id="XP_007770638.1">
    <property type="nucleotide sequence ID" value="XM_007772448.1"/>
</dbReference>
<feature type="transmembrane region" description="Helical" evidence="11">
    <location>
        <begin position="232"/>
        <end position="257"/>
    </location>
</feature>
<dbReference type="PANTHER" id="PTHR47549:SF2">
    <property type="entry name" value="GOLGI APPARATUS MEMBRANE PROTEIN TVP38"/>
    <property type="match status" value="1"/>
</dbReference>
<evidence type="ECO:0000256" key="4">
    <source>
        <dbReference type="ARBA" id="ARBA00013533"/>
    </source>
</evidence>
<evidence type="ECO:0000259" key="12">
    <source>
        <dbReference type="Pfam" id="PF09335"/>
    </source>
</evidence>
<comment type="function">
    <text evidence="1">Golgi membrane protein involved in vesicular trafficking and spindle migration.</text>
</comment>
<keyword evidence="9 11" id="KW-0472">Membrane</keyword>
<dbReference type="GO" id="GO:0000139">
    <property type="term" value="C:Golgi membrane"/>
    <property type="evidence" value="ECO:0007669"/>
    <property type="project" value="UniProtKB-SubCell"/>
</dbReference>
<dbReference type="EMBL" id="JH711581">
    <property type="protein sequence ID" value="EIW78876.1"/>
    <property type="molecule type" value="Genomic_DNA"/>
</dbReference>
<evidence type="ECO:0000256" key="2">
    <source>
        <dbReference type="ARBA" id="ARBA00004653"/>
    </source>
</evidence>
<feature type="domain" description="VTT" evidence="12">
    <location>
        <begin position="222"/>
        <end position="336"/>
    </location>
</feature>
<feature type="region of interest" description="Disordered" evidence="10">
    <location>
        <begin position="403"/>
        <end position="439"/>
    </location>
</feature>
<gene>
    <name evidence="13" type="ORF">CONPUDRAFT_83292</name>
</gene>
<organism evidence="13 14">
    <name type="scientific">Coniophora puteana (strain RWD-64-598)</name>
    <name type="common">Brown rot fungus</name>
    <dbReference type="NCBI Taxonomy" id="741705"/>
    <lineage>
        <taxon>Eukaryota</taxon>
        <taxon>Fungi</taxon>
        <taxon>Dikarya</taxon>
        <taxon>Basidiomycota</taxon>
        <taxon>Agaricomycotina</taxon>
        <taxon>Agaricomycetes</taxon>
        <taxon>Agaricomycetidae</taxon>
        <taxon>Boletales</taxon>
        <taxon>Coniophorineae</taxon>
        <taxon>Coniophoraceae</taxon>
        <taxon>Coniophora</taxon>
    </lineage>
</organism>
<evidence type="ECO:0000256" key="10">
    <source>
        <dbReference type="SAM" id="MobiDB-lite"/>
    </source>
</evidence>
<evidence type="ECO:0000256" key="8">
    <source>
        <dbReference type="ARBA" id="ARBA00023034"/>
    </source>
</evidence>
<keyword evidence="14" id="KW-1185">Reference proteome</keyword>
<keyword evidence="7 11" id="KW-1133">Transmembrane helix</keyword>
<reference evidence="14" key="1">
    <citation type="journal article" date="2012" name="Science">
        <title>The Paleozoic origin of enzymatic lignin decomposition reconstructed from 31 fungal genomes.</title>
        <authorList>
            <person name="Floudas D."/>
            <person name="Binder M."/>
            <person name="Riley R."/>
            <person name="Barry K."/>
            <person name="Blanchette R.A."/>
            <person name="Henrissat B."/>
            <person name="Martinez A.T."/>
            <person name="Otillar R."/>
            <person name="Spatafora J.W."/>
            <person name="Yadav J.S."/>
            <person name="Aerts A."/>
            <person name="Benoit I."/>
            <person name="Boyd A."/>
            <person name="Carlson A."/>
            <person name="Copeland A."/>
            <person name="Coutinho P.M."/>
            <person name="de Vries R.P."/>
            <person name="Ferreira P."/>
            <person name="Findley K."/>
            <person name="Foster B."/>
            <person name="Gaskell J."/>
            <person name="Glotzer D."/>
            <person name="Gorecki P."/>
            <person name="Heitman J."/>
            <person name="Hesse C."/>
            <person name="Hori C."/>
            <person name="Igarashi K."/>
            <person name="Jurgens J.A."/>
            <person name="Kallen N."/>
            <person name="Kersten P."/>
            <person name="Kohler A."/>
            <person name="Kuees U."/>
            <person name="Kumar T.K.A."/>
            <person name="Kuo A."/>
            <person name="LaButti K."/>
            <person name="Larrondo L.F."/>
            <person name="Lindquist E."/>
            <person name="Ling A."/>
            <person name="Lombard V."/>
            <person name="Lucas S."/>
            <person name="Lundell T."/>
            <person name="Martin R."/>
            <person name="McLaughlin D.J."/>
            <person name="Morgenstern I."/>
            <person name="Morin E."/>
            <person name="Murat C."/>
            <person name="Nagy L.G."/>
            <person name="Nolan M."/>
            <person name="Ohm R.A."/>
            <person name="Patyshakuliyeva A."/>
            <person name="Rokas A."/>
            <person name="Ruiz-Duenas F.J."/>
            <person name="Sabat G."/>
            <person name="Salamov A."/>
            <person name="Samejima M."/>
            <person name="Schmutz J."/>
            <person name="Slot J.C."/>
            <person name="St John F."/>
            <person name="Stenlid J."/>
            <person name="Sun H."/>
            <person name="Sun S."/>
            <person name="Syed K."/>
            <person name="Tsang A."/>
            <person name="Wiebenga A."/>
            <person name="Young D."/>
            <person name="Pisabarro A."/>
            <person name="Eastwood D.C."/>
            <person name="Martin F."/>
            <person name="Cullen D."/>
            <person name="Grigoriev I.V."/>
            <person name="Hibbett D.S."/>
        </authorList>
    </citation>
    <scope>NUCLEOTIDE SEQUENCE [LARGE SCALE GENOMIC DNA]</scope>
    <source>
        <strain evidence="14">RWD-64-598 SS2</strain>
    </source>
</reference>
<evidence type="ECO:0000256" key="5">
    <source>
        <dbReference type="ARBA" id="ARBA00020673"/>
    </source>
</evidence>
<evidence type="ECO:0000256" key="7">
    <source>
        <dbReference type="ARBA" id="ARBA00022989"/>
    </source>
</evidence>
<comment type="caution">
    <text evidence="13">The sequence shown here is derived from an EMBL/GenBank/DDBJ whole genome shotgun (WGS) entry which is preliminary data.</text>
</comment>
<dbReference type="Proteomes" id="UP000053558">
    <property type="component" value="Unassembled WGS sequence"/>
</dbReference>
<feature type="compositionally biased region" description="Polar residues" evidence="10">
    <location>
        <begin position="426"/>
        <end position="439"/>
    </location>
</feature>
<dbReference type="InterPro" id="IPR032816">
    <property type="entry name" value="VTT_dom"/>
</dbReference>
<keyword evidence="6 11" id="KW-0812">Transmembrane</keyword>
<evidence type="ECO:0000313" key="13">
    <source>
        <dbReference type="EMBL" id="EIW78876.1"/>
    </source>
</evidence>
<dbReference type="KEGG" id="cput:CONPUDRAFT_83292"/>
<feature type="transmembrane region" description="Helical" evidence="11">
    <location>
        <begin position="202"/>
        <end position="220"/>
    </location>
</feature>
<keyword evidence="8" id="KW-0333">Golgi apparatus</keyword>
<dbReference type="InterPro" id="IPR051076">
    <property type="entry name" value="Golgi_membrane_TVP38/TMEM64"/>
</dbReference>
<evidence type="ECO:0000313" key="14">
    <source>
        <dbReference type="Proteomes" id="UP000053558"/>
    </source>
</evidence>